<dbReference type="EMBL" id="BONQ01000094">
    <property type="protein sequence ID" value="GIG48064.1"/>
    <property type="molecule type" value="Genomic_DNA"/>
</dbReference>
<feature type="transmembrane region" description="Helical" evidence="1">
    <location>
        <begin position="21"/>
        <end position="48"/>
    </location>
</feature>
<dbReference type="RefSeq" id="WP_203849780.1">
    <property type="nucleotide sequence ID" value="NZ_BAAAVW010000021.1"/>
</dbReference>
<organism evidence="2 3">
    <name type="scientific">Dactylosporangium siamense</name>
    <dbReference type="NCBI Taxonomy" id="685454"/>
    <lineage>
        <taxon>Bacteria</taxon>
        <taxon>Bacillati</taxon>
        <taxon>Actinomycetota</taxon>
        <taxon>Actinomycetes</taxon>
        <taxon>Micromonosporales</taxon>
        <taxon>Micromonosporaceae</taxon>
        <taxon>Dactylosporangium</taxon>
    </lineage>
</organism>
<dbReference type="AlphaFoldDB" id="A0A919PQ80"/>
<evidence type="ECO:0000256" key="1">
    <source>
        <dbReference type="SAM" id="Phobius"/>
    </source>
</evidence>
<accession>A0A919PQ80</accession>
<sequence>MARDRTAEELRRLGERRMNTAIISVAVVYGVVAVSAVVATVALAVYVIRTVFF</sequence>
<gene>
    <name evidence="2" type="ORF">Dsi01nite_061050</name>
</gene>
<keyword evidence="3" id="KW-1185">Reference proteome</keyword>
<dbReference type="Proteomes" id="UP000660611">
    <property type="component" value="Unassembled WGS sequence"/>
</dbReference>
<keyword evidence="1" id="KW-0812">Transmembrane</keyword>
<comment type="caution">
    <text evidence="2">The sequence shown here is derived from an EMBL/GenBank/DDBJ whole genome shotgun (WGS) entry which is preliminary data.</text>
</comment>
<reference evidence="2" key="1">
    <citation type="submission" date="2021-01" db="EMBL/GenBank/DDBJ databases">
        <title>Whole genome shotgun sequence of Dactylosporangium siamense NBRC 106093.</title>
        <authorList>
            <person name="Komaki H."/>
            <person name="Tamura T."/>
        </authorList>
    </citation>
    <scope>NUCLEOTIDE SEQUENCE</scope>
    <source>
        <strain evidence="2">NBRC 106093</strain>
    </source>
</reference>
<evidence type="ECO:0000313" key="2">
    <source>
        <dbReference type="EMBL" id="GIG48064.1"/>
    </source>
</evidence>
<protein>
    <submittedName>
        <fullName evidence="2">Uncharacterized protein</fullName>
    </submittedName>
</protein>
<keyword evidence="1" id="KW-0472">Membrane</keyword>
<proteinExistence type="predicted"/>
<name>A0A919PQ80_9ACTN</name>
<evidence type="ECO:0000313" key="3">
    <source>
        <dbReference type="Proteomes" id="UP000660611"/>
    </source>
</evidence>
<keyword evidence="1" id="KW-1133">Transmembrane helix</keyword>